<organism evidence="1 2">
    <name type="scientific">Crepidotus variabilis</name>
    <dbReference type="NCBI Taxonomy" id="179855"/>
    <lineage>
        <taxon>Eukaryota</taxon>
        <taxon>Fungi</taxon>
        <taxon>Dikarya</taxon>
        <taxon>Basidiomycota</taxon>
        <taxon>Agaricomycotina</taxon>
        <taxon>Agaricomycetes</taxon>
        <taxon>Agaricomycetidae</taxon>
        <taxon>Agaricales</taxon>
        <taxon>Agaricineae</taxon>
        <taxon>Crepidotaceae</taxon>
        <taxon>Crepidotus</taxon>
    </lineage>
</organism>
<evidence type="ECO:0000313" key="1">
    <source>
        <dbReference type="EMBL" id="KAF9521593.1"/>
    </source>
</evidence>
<evidence type="ECO:0000313" key="2">
    <source>
        <dbReference type="Proteomes" id="UP000807306"/>
    </source>
</evidence>
<comment type="caution">
    <text evidence="1">The sequence shown here is derived from an EMBL/GenBank/DDBJ whole genome shotgun (WGS) entry which is preliminary data.</text>
</comment>
<dbReference type="AlphaFoldDB" id="A0A9P6E318"/>
<reference evidence="1" key="1">
    <citation type="submission" date="2020-11" db="EMBL/GenBank/DDBJ databases">
        <authorList>
            <consortium name="DOE Joint Genome Institute"/>
            <person name="Ahrendt S."/>
            <person name="Riley R."/>
            <person name="Andreopoulos W."/>
            <person name="Labutti K."/>
            <person name="Pangilinan J."/>
            <person name="Ruiz-Duenas F.J."/>
            <person name="Barrasa J.M."/>
            <person name="Sanchez-Garcia M."/>
            <person name="Camarero S."/>
            <person name="Miyauchi S."/>
            <person name="Serrano A."/>
            <person name="Linde D."/>
            <person name="Babiker R."/>
            <person name="Drula E."/>
            <person name="Ayuso-Fernandez I."/>
            <person name="Pacheco R."/>
            <person name="Padilla G."/>
            <person name="Ferreira P."/>
            <person name="Barriuso J."/>
            <person name="Kellner H."/>
            <person name="Castanera R."/>
            <person name="Alfaro M."/>
            <person name="Ramirez L."/>
            <person name="Pisabarro A.G."/>
            <person name="Kuo A."/>
            <person name="Tritt A."/>
            <person name="Lipzen A."/>
            <person name="He G."/>
            <person name="Yan M."/>
            <person name="Ng V."/>
            <person name="Cullen D."/>
            <person name="Martin F."/>
            <person name="Rosso M.-N."/>
            <person name="Henrissat B."/>
            <person name="Hibbett D."/>
            <person name="Martinez A.T."/>
            <person name="Grigoriev I.V."/>
        </authorList>
    </citation>
    <scope>NUCLEOTIDE SEQUENCE</scope>
    <source>
        <strain evidence="1">CBS 506.95</strain>
    </source>
</reference>
<dbReference type="EMBL" id="MU158019">
    <property type="protein sequence ID" value="KAF9521593.1"/>
    <property type="molecule type" value="Genomic_DNA"/>
</dbReference>
<protein>
    <submittedName>
        <fullName evidence="1">Uncharacterized protein</fullName>
    </submittedName>
</protein>
<proteinExistence type="predicted"/>
<sequence>ETSCWLFVGAQHAAASGGTIHYASPRLCREGGSEINDLATQFLQVIKDIIDRR</sequence>
<feature type="non-terminal residue" evidence="1">
    <location>
        <position position="1"/>
    </location>
</feature>
<dbReference type="Proteomes" id="UP000807306">
    <property type="component" value="Unassembled WGS sequence"/>
</dbReference>
<dbReference type="OrthoDB" id="3060861at2759"/>
<name>A0A9P6E318_9AGAR</name>
<keyword evidence="2" id="KW-1185">Reference proteome</keyword>
<feature type="non-terminal residue" evidence="1">
    <location>
        <position position="53"/>
    </location>
</feature>
<gene>
    <name evidence="1" type="ORF">CPB83DRAFT_753114</name>
</gene>
<accession>A0A9P6E318</accession>